<dbReference type="EMBL" id="BTFZ01000002">
    <property type="protein sequence ID" value="GMM33939.1"/>
    <property type="molecule type" value="Genomic_DNA"/>
</dbReference>
<sequence>MAGDDLDDGLDYSYDDFEEENDTIAGEAVQLEDMEDAMASEGTASEQVQEETKKSTEIDAEDNTNKRKRKSDSFVIKKKQRMEHDIEQKLNLSTESPERIAEFFGSKVRVKYPDLTPLELSELYIPKNVFKYTGFWEKKRNLDGLKGFLEDNFKKYLPEKSLKKNNKKNKGKKNNNNEANESEEDRKFILILSSSAIRVCDVHRATKDISTSSIKLISKNKLKDDMKILKTTRSRILTSTPARITKLLKTENSSLKLSEIKVIIIDSSYLDQKKRNIWDSEELFSNLKDLTIEGAKIHLF</sequence>
<accession>A0AAV5QGT4</accession>
<name>A0AAV5QGT4_9ASCO</name>
<evidence type="ECO:0000256" key="1">
    <source>
        <dbReference type="SAM" id="MobiDB-lite"/>
    </source>
</evidence>
<dbReference type="PANTHER" id="PTHR24030:SF0">
    <property type="entry name" value="PROTEIN CMSS1"/>
    <property type="match status" value="1"/>
</dbReference>
<dbReference type="Proteomes" id="UP001360560">
    <property type="component" value="Unassembled WGS sequence"/>
</dbReference>
<evidence type="ECO:0000313" key="3">
    <source>
        <dbReference type="Proteomes" id="UP001360560"/>
    </source>
</evidence>
<dbReference type="GeneID" id="90071918"/>
<gene>
    <name evidence="2" type="ORF">DASC09_012640</name>
</gene>
<evidence type="ECO:0000313" key="2">
    <source>
        <dbReference type="EMBL" id="GMM33939.1"/>
    </source>
</evidence>
<dbReference type="GO" id="GO:0030686">
    <property type="term" value="C:90S preribosome"/>
    <property type="evidence" value="ECO:0007669"/>
    <property type="project" value="TreeGrafter"/>
</dbReference>
<dbReference type="GO" id="GO:0005634">
    <property type="term" value="C:nucleus"/>
    <property type="evidence" value="ECO:0007669"/>
    <property type="project" value="TreeGrafter"/>
</dbReference>
<comment type="caution">
    <text evidence="2">The sequence shown here is derived from an EMBL/GenBank/DDBJ whole genome shotgun (WGS) entry which is preliminary data.</text>
</comment>
<dbReference type="AlphaFoldDB" id="A0AAV5QGT4"/>
<feature type="compositionally biased region" description="Basic residues" evidence="1">
    <location>
        <begin position="163"/>
        <end position="173"/>
    </location>
</feature>
<dbReference type="InterPro" id="IPR032704">
    <property type="entry name" value="Cms1"/>
</dbReference>
<keyword evidence="3" id="KW-1185">Reference proteome</keyword>
<feature type="compositionally biased region" description="Acidic residues" evidence="1">
    <location>
        <begin position="1"/>
        <end position="22"/>
    </location>
</feature>
<feature type="region of interest" description="Disordered" evidence="1">
    <location>
        <begin position="160"/>
        <end position="180"/>
    </location>
</feature>
<dbReference type="RefSeq" id="XP_064850939.1">
    <property type="nucleotide sequence ID" value="XM_064994867.1"/>
</dbReference>
<organism evidence="2 3">
    <name type="scientific">Saccharomycopsis crataegensis</name>
    <dbReference type="NCBI Taxonomy" id="43959"/>
    <lineage>
        <taxon>Eukaryota</taxon>
        <taxon>Fungi</taxon>
        <taxon>Dikarya</taxon>
        <taxon>Ascomycota</taxon>
        <taxon>Saccharomycotina</taxon>
        <taxon>Saccharomycetes</taxon>
        <taxon>Saccharomycopsidaceae</taxon>
        <taxon>Saccharomycopsis</taxon>
    </lineage>
</organism>
<dbReference type="InterPro" id="IPR027417">
    <property type="entry name" value="P-loop_NTPase"/>
</dbReference>
<dbReference type="Gene3D" id="3.40.50.300">
    <property type="entry name" value="P-loop containing nucleotide triphosphate hydrolases"/>
    <property type="match status" value="1"/>
</dbReference>
<dbReference type="PANTHER" id="PTHR24030">
    <property type="entry name" value="PROTEIN CMSS1"/>
    <property type="match status" value="1"/>
</dbReference>
<proteinExistence type="predicted"/>
<feature type="region of interest" description="Disordered" evidence="1">
    <location>
        <begin position="1"/>
        <end position="73"/>
    </location>
</feature>
<protein>
    <submittedName>
        <fullName evidence="2">Cms1 protein</fullName>
    </submittedName>
</protein>
<dbReference type="Pfam" id="PF14617">
    <property type="entry name" value="CMS1"/>
    <property type="match status" value="1"/>
</dbReference>
<reference evidence="2 3" key="1">
    <citation type="journal article" date="2023" name="Elife">
        <title>Identification of key yeast species and microbe-microbe interactions impacting larval growth of Drosophila in the wild.</title>
        <authorList>
            <person name="Mure A."/>
            <person name="Sugiura Y."/>
            <person name="Maeda R."/>
            <person name="Honda K."/>
            <person name="Sakurai N."/>
            <person name="Takahashi Y."/>
            <person name="Watada M."/>
            <person name="Katoh T."/>
            <person name="Gotoh A."/>
            <person name="Gotoh Y."/>
            <person name="Taniguchi I."/>
            <person name="Nakamura K."/>
            <person name="Hayashi T."/>
            <person name="Katayama T."/>
            <person name="Uemura T."/>
            <person name="Hattori Y."/>
        </authorList>
    </citation>
    <scope>NUCLEOTIDE SEQUENCE [LARGE SCALE GENOMIC DNA]</scope>
    <source>
        <strain evidence="2 3">SC-9</strain>
    </source>
</reference>